<feature type="domain" description="Cathepsin propeptide inhibitor" evidence="15">
    <location>
        <begin position="46"/>
        <end position="102"/>
    </location>
</feature>
<dbReference type="FunFam" id="3.90.70.10:FF:000055">
    <property type="entry name" value="cysteine protease XCP2"/>
    <property type="match status" value="1"/>
</dbReference>
<dbReference type="SMART" id="SM00848">
    <property type="entry name" value="Inhibitor_I29"/>
    <property type="match status" value="1"/>
</dbReference>
<keyword evidence="11" id="KW-0325">Glycoprotein</keyword>
<dbReference type="GO" id="GO:0008234">
    <property type="term" value="F:cysteine-type peptidase activity"/>
    <property type="evidence" value="ECO:0007669"/>
    <property type="project" value="InterPro"/>
</dbReference>
<dbReference type="InterPro" id="IPR025660">
    <property type="entry name" value="Pept_his_AS"/>
</dbReference>
<evidence type="ECO:0000256" key="3">
    <source>
        <dbReference type="ARBA" id="ARBA00008455"/>
    </source>
</evidence>
<dbReference type="GO" id="GO:0005886">
    <property type="term" value="C:plasma membrane"/>
    <property type="evidence" value="ECO:0007669"/>
    <property type="project" value="UniProtKB-SubCell"/>
</dbReference>
<dbReference type="InterPro" id="IPR013128">
    <property type="entry name" value="Peptidase_C1A"/>
</dbReference>
<dbReference type="SMART" id="SM00645">
    <property type="entry name" value="Pept_C1"/>
    <property type="match status" value="1"/>
</dbReference>
<evidence type="ECO:0000256" key="5">
    <source>
        <dbReference type="ARBA" id="ARBA00022554"/>
    </source>
</evidence>
<evidence type="ECO:0000256" key="13">
    <source>
        <dbReference type="SAM" id="SignalP"/>
    </source>
</evidence>
<name>A0A8B7BPR1_PHODC</name>
<keyword evidence="16" id="KW-1185">Reference proteome</keyword>
<dbReference type="Pfam" id="PF08246">
    <property type="entry name" value="Inhibitor_I29"/>
    <property type="match status" value="1"/>
</dbReference>
<evidence type="ECO:0000256" key="8">
    <source>
        <dbReference type="ARBA" id="ARBA00022801"/>
    </source>
</evidence>
<keyword evidence="8" id="KW-0378">Hydrolase</keyword>
<dbReference type="CDD" id="cd02248">
    <property type="entry name" value="Peptidase_C1A"/>
    <property type="match status" value="1"/>
</dbReference>
<accession>A0A8B7BPR1</accession>
<dbReference type="PROSITE" id="PS00139">
    <property type="entry name" value="THIOL_PROTEASE_CYS"/>
    <property type="match status" value="1"/>
</dbReference>
<dbReference type="InterPro" id="IPR039417">
    <property type="entry name" value="Peptidase_C1A_papain-like"/>
</dbReference>
<proteinExistence type="inferred from homology"/>
<comment type="subcellular location">
    <subcellularLocation>
        <location evidence="2">Cell membrane</location>
    </subcellularLocation>
    <subcellularLocation>
        <location evidence="1">Vacuole</location>
    </subcellularLocation>
</comment>
<protein>
    <submittedName>
        <fullName evidence="17">Cysteine protease XCP1-like</fullName>
    </submittedName>
</protein>
<evidence type="ECO:0000256" key="1">
    <source>
        <dbReference type="ARBA" id="ARBA00004116"/>
    </source>
</evidence>
<dbReference type="AlphaFoldDB" id="A0A8B7BPR1"/>
<dbReference type="PRINTS" id="PR00705">
    <property type="entry name" value="PAPAIN"/>
</dbReference>
<dbReference type="PROSITE" id="PS00640">
    <property type="entry name" value="THIOL_PROTEASE_ASN"/>
    <property type="match status" value="1"/>
</dbReference>
<dbReference type="KEGG" id="pda:103702281"/>
<dbReference type="GO" id="GO:0005773">
    <property type="term" value="C:vacuole"/>
    <property type="evidence" value="ECO:0007669"/>
    <property type="project" value="UniProtKB-SubCell"/>
</dbReference>
<reference evidence="17" key="2">
    <citation type="submission" date="2025-08" db="UniProtKB">
        <authorList>
            <consortium name="RefSeq"/>
        </authorList>
    </citation>
    <scope>IDENTIFICATION</scope>
    <source>
        <tissue evidence="17">Young leaves</tissue>
    </source>
</reference>
<dbReference type="InterPro" id="IPR038765">
    <property type="entry name" value="Papain-like_cys_pep_sf"/>
</dbReference>
<gene>
    <name evidence="17" type="primary">LOC103702281</name>
</gene>
<keyword evidence="4" id="KW-1003">Cell membrane</keyword>
<dbReference type="GO" id="GO:0006508">
    <property type="term" value="P:proteolysis"/>
    <property type="evidence" value="ECO:0007669"/>
    <property type="project" value="UniProtKB-KW"/>
</dbReference>
<dbReference type="RefSeq" id="XP_008782844.1">
    <property type="nucleotide sequence ID" value="XM_008784622.4"/>
</dbReference>
<evidence type="ECO:0000256" key="11">
    <source>
        <dbReference type="ARBA" id="ARBA00023180"/>
    </source>
</evidence>
<evidence type="ECO:0000256" key="2">
    <source>
        <dbReference type="ARBA" id="ARBA00004236"/>
    </source>
</evidence>
<evidence type="ECO:0000259" key="14">
    <source>
        <dbReference type="SMART" id="SM00645"/>
    </source>
</evidence>
<dbReference type="GeneID" id="103702281"/>
<dbReference type="GO" id="GO:0010623">
    <property type="term" value="P:programmed cell death involved in cell development"/>
    <property type="evidence" value="ECO:0007669"/>
    <property type="project" value="UniProtKB-ARBA"/>
</dbReference>
<keyword evidence="10" id="KW-1015">Disulfide bond</keyword>
<evidence type="ECO:0000256" key="4">
    <source>
        <dbReference type="ARBA" id="ARBA00022475"/>
    </source>
</evidence>
<keyword evidence="9" id="KW-0472">Membrane</keyword>
<dbReference type="InterPro" id="IPR025661">
    <property type="entry name" value="Pept_asp_AS"/>
</dbReference>
<keyword evidence="7 13" id="KW-0732">Signal</keyword>
<dbReference type="InterPro" id="IPR000169">
    <property type="entry name" value="Pept_cys_AS"/>
</dbReference>
<dbReference type="PANTHER" id="PTHR12411">
    <property type="entry name" value="CYSTEINE PROTEASE FAMILY C1-RELATED"/>
    <property type="match status" value="1"/>
</dbReference>
<evidence type="ECO:0000259" key="15">
    <source>
        <dbReference type="SMART" id="SM00848"/>
    </source>
</evidence>
<feature type="chain" id="PRO_5034158996" evidence="13">
    <location>
        <begin position="22"/>
        <end position="347"/>
    </location>
</feature>
<feature type="domain" description="Peptidase C1A papain C-terminal" evidence="14">
    <location>
        <begin position="131"/>
        <end position="345"/>
    </location>
</feature>
<dbReference type="InterPro" id="IPR013201">
    <property type="entry name" value="Prot_inhib_I29"/>
</dbReference>
<evidence type="ECO:0000256" key="7">
    <source>
        <dbReference type="ARBA" id="ARBA00022729"/>
    </source>
</evidence>
<evidence type="ECO:0000256" key="6">
    <source>
        <dbReference type="ARBA" id="ARBA00022670"/>
    </source>
</evidence>
<evidence type="ECO:0000313" key="17">
    <source>
        <dbReference type="RefSeq" id="XP_008782844.1"/>
    </source>
</evidence>
<dbReference type="Proteomes" id="UP000228380">
    <property type="component" value="Chromosome 7"/>
</dbReference>
<dbReference type="SUPFAM" id="SSF54001">
    <property type="entry name" value="Cysteine proteinases"/>
    <property type="match status" value="1"/>
</dbReference>
<dbReference type="InterPro" id="IPR000668">
    <property type="entry name" value="Peptidase_C1A_C"/>
</dbReference>
<evidence type="ECO:0000256" key="10">
    <source>
        <dbReference type="ARBA" id="ARBA00023157"/>
    </source>
</evidence>
<feature type="region of interest" description="Disordered" evidence="12">
    <location>
        <begin position="327"/>
        <end position="347"/>
    </location>
</feature>
<comment type="similarity">
    <text evidence="3">Belongs to the peptidase C1 family.</text>
</comment>
<dbReference type="PROSITE" id="PS00639">
    <property type="entry name" value="THIOL_PROTEASE_HIS"/>
    <property type="match status" value="1"/>
</dbReference>
<dbReference type="Gene3D" id="3.90.70.10">
    <property type="entry name" value="Cysteine proteinases"/>
    <property type="match status" value="1"/>
</dbReference>
<organism evidence="16 17">
    <name type="scientific">Phoenix dactylifera</name>
    <name type="common">Date palm</name>
    <dbReference type="NCBI Taxonomy" id="42345"/>
    <lineage>
        <taxon>Eukaryota</taxon>
        <taxon>Viridiplantae</taxon>
        <taxon>Streptophyta</taxon>
        <taxon>Embryophyta</taxon>
        <taxon>Tracheophyta</taxon>
        <taxon>Spermatophyta</taxon>
        <taxon>Magnoliopsida</taxon>
        <taxon>Liliopsida</taxon>
        <taxon>Arecaceae</taxon>
        <taxon>Coryphoideae</taxon>
        <taxon>Phoeniceae</taxon>
        <taxon>Phoenix</taxon>
    </lineage>
</organism>
<keyword evidence="5" id="KW-0926">Vacuole</keyword>
<feature type="signal peptide" evidence="13">
    <location>
        <begin position="1"/>
        <end position="21"/>
    </location>
</feature>
<evidence type="ECO:0000256" key="9">
    <source>
        <dbReference type="ARBA" id="ARBA00023136"/>
    </source>
</evidence>
<evidence type="ECO:0000313" key="16">
    <source>
        <dbReference type="Proteomes" id="UP000228380"/>
    </source>
</evidence>
<dbReference type="Pfam" id="PF00112">
    <property type="entry name" value="Peptidase_C1"/>
    <property type="match status" value="1"/>
</dbReference>
<reference evidence="16" key="1">
    <citation type="journal article" date="2019" name="Nat. Commun.">
        <title>Genome-wide association mapping of date palm fruit traits.</title>
        <authorList>
            <person name="Hazzouri K.M."/>
            <person name="Gros-Balthazard M."/>
            <person name="Flowers J.M."/>
            <person name="Copetti D."/>
            <person name="Lemansour A."/>
            <person name="Lebrun M."/>
            <person name="Masmoudi K."/>
            <person name="Ferrand S."/>
            <person name="Dhar M.I."/>
            <person name="Fresquez Z.A."/>
            <person name="Rosas U."/>
            <person name="Zhang J."/>
            <person name="Talag J."/>
            <person name="Lee S."/>
            <person name="Kudrna D."/>
            <person name="Powell R.F."/>
            <person name="Leitch I.J."/>
            <person name="Krueger R.R."/>
            <person name="Wing R.A."/>
            <person name="Amiri K.M.A."/>
            <person name="Purugganan M.D."/>
        </authorList>
    </citation>
    <scope>NUCLEOTIDE SEQUENCE [LARGE SCALE GENOMIC DNA]</scope>
    <source>
        <strain evidence="16">cv. Khalas</strain>
    </source>
</reference>
<dbReference type="OrthoDB" id="10253408at2759"/>
<evidence type="ECO:0000256" key="12">
    <source>
        <dbReference type="SAM" id="MobiDB-lite"/>
    </source>
</evidence>
<sequence>MAASTIKLSLLLSMCLITCLALPRDFSIISYTEDDLNSHDKLIELFESWMSKHSKVYKSFEEKLRRFEVFKDNLKHIDETNKKRSSYWLGLNEFADLSHGEFKATYLGLTTDLPEKRDAGSNFRYEDSTDLPKSVDWRKKGAVTPVKNQGQCGSCWAFSTVAAVEGINQIVTGNLTSLSEQELIDCSTDNNGCNGGLMDYAFSFIVSNGGLHTEEAYPYLMKEGTCEEKRAEVEVVTIAGYEDVPENSEESLLKALAHQPVSVAIEASGRDFQFYSGGVFDGPCGDALDHGVAAVGYGTSKGQDYIIVRNSWGPRWGEKGYIRMKRNTGKPEGPCGINKMASYPTKD</sequence>
<keyword evidence="6" id="KW-0645">Protease</keyword>